<dbReference type="SUPFAM" id="SSF52799">
    <property type="entry name" value="(Phosphotyrosine protein) phosphatases II"/>
    <property type="match status" value="1"/>
</dbReference>
<sequence length="262" mass="28290">MTTPPPPLSRSALFALSQTDAADPLPPSSLLAALSHPPFVSLPGSFNTRDLGLVPGSRLKPNLFFRSGSLAGLTDEGKRVLRDELGVRTVYDLRSVAEHTAQPDPEVDGVQVCWETPGEGEATVELGKFVEGEGEEGYEWMYLGVLGMYEGAGRDRTGVASALLLALAGTDAEAVELDFMLSRIGTEPAREQLLAFALRGSGAAGVDAPGFRNMCNLRVSSWRRFVQGLEREYGGWEGYVTGALGFSDDELKVIKRNLRRED</sequence>
<organism evidence="1 2">
    <name type="scientific">Schizothecium vesticola</name>
    <dbReference type="NCBI Taxonomy" id="314040"/>
    <lineage>
        <taxon>Eukaryota</taxon>
        <taxon>Fungi</taxon>
        <taxon>Dikarya</taxon>
        <taxon>Ascomycota</taxon>
        <taxon>Pezizomycotina</taxon>
        <taxon>Sordariomycetes</taxon>
        <taxon>Sordariomycetidae</taxon>
        <taxon>Sordariales</taxon>
        <taxon>Schizotheciaceae</taxon>
        <taxon>Schizothecium</taxon>
    </lineage>
</organism>
<dbReference type="InterPro" id="IPR026893">
    <property type="entry name" value="Tyr/Ser_Pase_IphP-type"/>
</dbReference>
<gene>
    <name evidence="1" type="ORF">B0T18DRAFT_388441</name>
</gene>
<dbReference type="Pfam" id="PF13350">
    <property type="entry name" value="Y_phosphatase3"/>
    <property type="match status" value="2"/>
</dbReference>
<dbReference type="Proteomes" id="UP001172155">
    <property type="component" value="Unassembled WGS sequence"/>
</dbReference>
<comment type="caution">
    <text evidence="1">The sequence shown here is derived from an EMBL/GenBank/DDBJ whole genome shotgun (WGS) entry which is preliminary data.</text>
</comment>
<keyword evidence="2" id="KW-1185">Reference proteome</keyword>
<dbReference type="AlphaFoldDB" id="A0AA40F770"/>
<protein>
    <submittedName>
        <fullName evidence="1">Protein-tyrosine phosphatase-like protein</fullName>
    </submittedName>
</protein>
<accession>A0AA40F770</accession>
<evidence type="ECO:0000313" key="2">
    <source>
        <dbReference type="Proteomes" id="UP001172155"/>
    </source>
</evidence>
<reference evidence="1" key="1">
    <citation type="submission" date="2023-06" db="EMBL/GenBank/DDBJ databases">
        <title>Genome-scale phylogeny and comparative genomics of the fungal order Sordariales.</title>
        <authorList>
            <consortium name="Lawrence Berkeley National Laboratory"/>
            <person name="Hensen N."/>
            <person name="Bonometti L."/>
            <person name="Westerberg I."/>
            <person name="Brannstrom I.O."/>
            <person name="Guillou S."/>
            <person name="Cros-Aarteil S."/>
            <person name="Calhoun S."/>
            <person name="Haridas S."/>
            <person name="Kuo A."/>
            <person name="Mondo S."/>
            <person name="Pangilinan J."/>
            <person name="Riley R."/>
            <person name="LaButti K."/>
            <person name="Andreopoulos B."/>
            <person name="Lipzen A."/>
            <person name="Chen C."/>
            <person name="Yanf M."/>
            <person name="Daum C."/>
            <person name="Ng V."/>
            <person name="Clum A."/>
            <person name="Steindorff A."/>
            <person name="Ohm R."/>
            <person name="Martin F."/>
            <person name="Silar P."/>
            <person name="Natvig D."/>
            <person name="Lalanne C."/>
            <person name="Gautier V."/>
            <person name="Ament-velasquez S.L."/>
            <person name="Kruys A."/>
            <person name="Hutchinson M.I."/>
            <person name="Powell A.J."/>
            <person name="Barry K."/>
            <person name="Miller A.N."/>
            <person name="Grigoriev I.V."/>
            <person name="Debuchy R."/>
            <person name="Gladieux P."/>
            <person name="Thoren M.H."/>
            <person name="Johannesson H."/>
        </authorList>
    </citation>
    <scope>NUCLEOTIDE SEQUENCE</scope>
    <source>
        <strain evidence="1">SMH3187-1</strain>
    </source>
</reference>
<dbReference type="Gene3D" id="3.90.190.10">
    <property type="entry name" value="Protein tyrosine phosphatase superfamily"/>
    <property type="match status" value="2"/>
</dbReference>
<dbReference type="EMBL" id="JAUKUD010000002">
    <property type="protein sequence ID" value="KAK0752517.1"/>
    <property type="molecule type" value="Genomic_DNA"/>
</dbReference>
<name>A0AA40F770_9PEZI</name>
<proteinExistence type="predicted"/>
<evidence type="ECO:0000313" key="1">
    <source>
        <dbReference type="EMBL" id="KAK0752517.1"/>
    </source>
</evidence>
<dbReference type="GO" id="GO:0004721">
    <property type="term" value="F:phosphoprotein phosphatase activity"/>
    <property type="evidence" value="ECO:0007669"/>
    <property type="project" value="InterPro"/>
</dbReference>
<dbReference type="InterPro" id="IPR029021">
    <property type="entry name" value="Prot-tyrosine_phosphatase-like"/>
</dbReference>